<evidence type="ECO:0000256" key="1">
    <source>
        <dbReference type="SAM" id="MobiDB-lite"/>
    </source>
</evidence>
<dbReference type="RefSeq" id="WP_136933685.1">
    <property type="nucleotide sequence ID" value="NZ_SSMQ01000052.1"/>
</dbReference>
<keyword evidence="2" id="KW-0732">Signal</keyword>
<dbReference type="NCBIfam" id="NF033768">
    <property type="entry name" value="myxo_SS_tail"/>
    <property type="match status" value="1"/>
</dbReference>
<feature type="signal peptide" evidence="2">
    <location>
        <begin position="1"/>
        <end position="26"/>
    </location>
</feature>
<feature type="region of interest" description="Disordered" evidence="1">
    <location>
        <begin position="289"/>
        <end position="313"/>
    </location>
</feature>
<dbReference type="EMBL" id="SSMQ01000052">
    <property type="protein sequence ID" value="TKC99884.1"/>
    <property type="molecule type" value="Genomic_DNA"/>
</dbReference>
<feature type="chain" id="PRO_5020822138" evidence="2">
    <location>
        <begin position="27"/>
        <end position="313"/>
    </location>
</feature>
<proteinExistence type="predicted"/>
<organism evidence="3 4">
    <name type="scientific">Polyangium fumosum</name>
    <dbReference type="NCBI Taxonomy" id="889272"/>
    <lineage>
        <taxon>Bacteria</taxon>
        <taxon>Pseudomonadati</taxon>
        <taxon>Myxococcota</taxon>
        <taxon>Polyangia</taxon>
        <taxon>Polyangiales</taxon>
        <taxon>Polyangiaceae</taxon>
        <taxon>Polyangium</taxon>
    </lineage>
</organism>
<comment type="caution">
    <text evidence="3">The sequence shown here is derived from an EMBL/GenBank/DDBJ whole genome shotgun (WGS) entry which is preliminary data.</text>
</comment>
<dbReference type="AlphaFoldDB" id="A0A4U1IYW5"/>
<dbReference type="Gene3D" id="3.30.1150.10">
    <property type="match status" value="1"/>
</dbReference>
<gene>
    <name evidence="3" type="ORF">E8A74_36330</name>
</gene>
<dbReference type="InterPro" id="IPR049806">
    <property type="entry name" value="MasK-like_C"/>
</dbReference>
<dbReference type="Proteomes" id="UP000309215">
    <property type="component" value="Unassembled WGS sequence"/>
</dbReference>
<name>A0A4U1IYW5_9BACT</name>
<feature type="compositionally biased region" description="Pro residues" evidence="1">
    <location>
        <begin position="292"/>
        <end position="302"/>
    </location>
</feature>
<reference evidence="3 4" key="1">
    <citation type="submission" date="2019-04" db="EMBL/GenBank/DDBJ databases">
        <authorList>
            <person name="Li Y."/>
            <person name="Wang J."/>
        </authorList>
    </citation>
    <scope>NUCLEOTIDE SEQUENCE [LARGE SCALE GENOMIC DNA]</scope>
    <source>
        <strain evidence="3 4">DSM 14668</strain>
    </source>
</reference>
<protein>
    <submittedName>
        <fullName evidence="3">AgmX/PglI C-terminal domain-containing protein</fullName>
    </submittedName>
</protein>
<sequence length="313" mass="32602">MSRVFWPSSLALLLIGCAGATPPADAPPPAEAKATPAEAPPAPEAKAEPSNKGTDVIGALDAPAGRLDPAEIQKIIRGNFKTLQACYEEGLKKNPNLGGRIAIKFVIGKDGKPASVGEETPATLPDPDVVKCVLAAVETLTFPAPEGGVVKVVYPIMFAPAGGDAMSNCKKSAEEKDGIRTVSIVCDKQTLKVTDMPVRAVDEKFADAILTGFEQQSPKMRRTRGKPTIADKPCYTTLIDGQTWVSTLLVTEVTPGRALVVSCLDETGGISSGRCDALVEFIVKREATAPATPSPSPTPKRPVPTGTATGGGF</sequence>
<dbReference type="OrthoDB" id="5500896at2"/>
<evidence type="ECO:0000313" key="4">
    <source>
        <dbReference type="Proteomes" id="UP000309215"/>
    </source>
</evidence>
<evidence type="ECO:0000313" key="3">
    <source>
        <dbReference type="EMBL" id="TKC99884.1"/>
    </source>
</evidence>
<accession>A0A4U1IYW5</accession>
<dbReference type="PROSITE" id="PS51257">
    <property type="entry name" value="PROKAR_LIPOPROTEIN"/>
    <property type="match status" value="1"/>
</dbReference>
<evidence type="ECO:0000256" key="2">
    <source>
        <dbReference type="SAM" id="SignalP"/>
    </source>
</evidence>
<feature type="region of interest" description="Disordered" evidence="1">
    <location>
        <begin position="23"/>
        <end position="53"/>
    </location>
</feature>
<keyword evidence="4" id="KW-1185">Reference proteome</keyword>